<reference evidence="2 3" key="1">
    <citation type="submission" date="2019-10" db="EMBL/GenBank/DDBJ databases">
        <title>Whole genome shotgun sequence of Acrocarpospora corrugata NBRC 13972.</title>
        <authorList>
            <person name="Ichikawa N."/>
            <person name="Kimura A."/>
            <person name="Kitahashi Y."/>
            <person name="Komaki H."/>
            <person name="Oguchi A."/>
        </authorList>
    </citation>
    <scope>NUCLEOTIDE SEQUENCE [LARGE SCALE GENOMIC DNA]</scope>
    <source>
        <strain evidence="2 3">NBRC 13972</strain>
    </source>
</reference>
<evidence type="ECO:0000256" key="1">
    <source>
        <dbReference type="SAM" id="SignalP"/>
    </source>
</evidence>
<protein>
    <recommendedName>
        <fullName evidence="4">Lipoprotein</fullName>
    </recommendedName>
</protein>
<feature type="signal peptide" evidence="1">
    <location>
        <begin position="1"/>
        <end position="27"/>
    </location>
</feature>
<keyword evidence="3" id="KW-1185">Reference proteome</keyword>
<evidence type="ECO:0008006" key="4">
    <source>
        <dbReference type="Google" id="ProtNLM"/>
    </source>
</evidence>
<evidence type="ECO:0000313" key="2">
    <source>
        <dbReference type="EMBL" id="GER98939.1"/>
    </source>
</evidence>
<comment type="caution">
    <text evidence="2">The sequence shown here is derived from an EMBL/GenBank/DDBJ whole genome shotgun (WGS) entry which is preliminary data.</text>
</comment>
<feature type="chain" id="PRO_5038765120" description="Lipoprotein" evidence="1">
    <location>
        <begin position="28"/>
        <end position="246"/>
    </location>
</feature>
<evidence type="ECO:0000313" key="3">
    <source>
        <dbReference type="Proteomes" id="UP000334990"/>
    </source>
</evidence>
<dbReference type="EMBL" id="BLAD01000038">
    <property type="protein sequence ID" value="GER98939.1"/>
    <property type="molecule type" value="Genomic_DNA"/>
</dbReference>
<keyword evidence="1" id="KW-0732">Signal</keyword>
<gene>
    <name evidence="2" type="ORF">Acor_10030</name>
</gene>
<sequence>MGQRNMRPRVLAAATAAALLLTMTACDPDEFKPACGLVVDVTGFRKVPAATKLLEGNVTKFVERCDGLAFAAATGRSVGSPCQAVNPVTFPASERENPNGNPLLEKRAREAHIREAITAAGNLLKCEEPQAKGSDVLGALQLIGDRVRNLSGLPGPYQVMIFSDLMNNVDPLDLSKGDYSEESFRKSTIDKLRIGKHLPNFSDTVVEVHGFNLTSEKNPARVAQLQQLWTELLIASGVPADQVRFL</sequence>
<name>A0A5M3VSJ1_9ACTN</name>
<dbReference type="AlphaFoldDB" id="A0A5M3VSJ1"/>
<proteinExistence type="predicted"/>
<accession>A0A5M3VSJ1</accession>
<organism evidence="2 3">
    <name type="scientific">Acrocarpospora corrugata</name>
    <dbReference type="NCBI Taxonomy" id="35763"/>
    <lineage>
        <taxon>Bacteria</taxon>
        <taxon>Bacillati</taxon>
        <taxon>Actinomycetota</taxon>
        <taxon>Actinomycetes</taxon>
        <taxon>Streptosporangiales</taxon>
        <taxon>Streptosporangiaceae</taxon>
        <taxon>Acrocarpospora</taxon>
    </lineage>
</organism>
<dbReference type="PROSITE" id="PS51257">
    <property type="entry name" value="PROKAR_LIPOPROTEIN"/>
    <property type="match status" value="1"/>
</dbReference>
<dbReference type="Proteomes" id="UP000334990">
    <property type="component" value="Unassembled WGS sequence"/>
</dbReference>